<name>A0ABW8SJM7_9CLOT</name>
<accession>A0ABW8SJM7</accession>
<dbReference type="EMBL" id="JBJHZX010000014">
    <property type="protein sequence ID" value="MFL0196094.1"/>
    <property type="molecule type" value="Genomic_DNA"/>
</dbReference>
<organism evidence="5 6">
    <name type="scientific">Candidatus Clostridium eludens</name>
    <dbReference type="NCBI Taxonomy" id="3381663"/>
    <lineage>
        <taxon>Bacteria</taxon>
        <taxon>Bacillati</taxon>
        <taxon>Bacillota</taxon>
        <taxon>Clostridia</taxon>
        <taxon>Eubacteriales</taxon>
        <taxon>Clostridiaceae</taxon>
        <taxon>Clostridium</taxon>
    </lineage>
</organism>
<keyword evidence="5" id="KW-0378">Hydrolase</keyword>
<evidence type="ECO:0000313" key="6">
    <source>
        <dbReference type="Proteomes" id="UP001623660"/>
    </source>
</evidence>
<dbReference type="SUPFAM" id="SSF100950">
    <property type="entry name" value="NagB/RpiA/CoA transferase-like"/>
    <property type="match status" value="2"/>
</dbReference>
<reference evidence="5 6" key="1">
    <citation type="submission" date="2024-11" db="EMBL/GenBank/DDBJ databases">
        <authorList>
            <person name="Heng Y.C."/>
            <person name="Lim A.C.H."/>
            <person name="Lee J.K.Y."/>
            <person name="Kittelmann S."/>
        </authorList>
    </citation>
    <scope>NUCLEOTIDE SEQUENCE [LARGE SCALE GENOMIC DNA]</scope>
    <source>
        <strain evidence="5 6">WILCCON 0269</strain>
    </source>
</reference>
<dbReference type="Proteomes" id="UP001623660">
    <property type="component" value="Unassembled WGS sequence"/>
</dbReference>
<dbReference type="Gene3D" id="3.40.1080.10">
    <property type="entry name" value="Glutaconate Coenzyme A-transferase"/>
    <property type="match status" value="1"/>
</dbReference>
<sequence length="437" mass="48265">MIFKNLEELYKSKVVSADEAVSKVSCGDKIVFGNACAAALVLLHALVKNKEKYKSVQLYNMIPMAKTEEYTEEGVEKYIHYNSLFAGGGTRAAISSGRSDYIPCFFHEIPRLFKEDYIPVDVTFIEVSKPDEHGFCSYGVSTDYIKAATEKARLVIAEVNENMPRVFGDNFIHISDIDYIVESSRPMVELKPPKIGDVEKTIGKYCASLIEDGSTLQLGIGAIPDAVLLFLKNKKDLGIHSEMISDGVVELVEAGVITNKKKALHPGKIVVTFLMGTQRLYNFINNNPMVESYPVDYVNDPMVVMKNSKMVCINSCVEIDLMGQVCAESVGIKQISGVGGQVDFMRGASMADGGKSILAIPSTAGGGKISRIVPFLTKGAAITTSRNDLQYVITEYGIARLKGKTLRERAKELIKIAHPQFRDELITEFENRFNCKY</sequence>
<dbReference type="InterPro" id="IPR038460">
    <property type="entry name" value="AcetylCoA_hyd_C_sf"/>
</dbReference>
<dbReference type="Gene3D" id="3.40.1080.20">
    <property type="entry name" value="Acetyl-CoA hydrolase/transferase C-terminal domain"/>
    <property type="match status" value="1"/>
</dbReference>
<dbReference type="InterPro" id="IPR046433">
    <property type="entry name" value="ActCoA_hydro"/>
</dbReference>
<dbReference type="Pfam" id="PF13336">
    <property type="entry name" value="AcetylCoA_hyd_C"/>
    <property type="match status" value="1"/>
</dbReference>
<dbReference type="PANTHER" id="PTHR21432:SF20">
    <property type="entry name" value="ACETYL-COA HYDROLASE"/>
    <property type="match status" value="1"/>
</dbReference>
<evidence type="ECO:0000256" key="1">
    <source>
        <dbReference type="ARBA" id="ARBA00009632"/>
    </source>
</evidence>
<protein>
    <submittedName>
        <fullName evidence="5">Acetyl-CoA hydrolase/transferase family protein</fullName>
    </submittedName>
</protein>
<proteinExistence type="inferred from homology"/>
<dbReference type="GO" id="GO:0016787">
    <property type="term" value="F:hydrolase activity"/>
    <property type="evidence" value="ECO:0007669"/>
    <property type="project" value="UniProtKB-KW"/>
</dbReference>
<evidence type="ECO:0000256" key="2">
    <source>
        <dbReference type="ARBA" id="ARBA00022679"/>
    </source>
</evidence>
<dbReference type="Gene3D" id="3.30.750.70">
    <property type="entry name" value="4-hydroxybutyrate coenzyme like domains"/>
    <property type="match status" value="1"/>
</dbReference>
<feature type="domain" description="Acetyl-CoA hydrolase/transferase C-terminal" evidence="4">
    <location>
        <begin position="276"/>
        <end position="428"/>
    </location>
</feature>
<keyword evidence="2" id="KW-0808">Transferase</keyword>
<comment type="caution">
    <text evidence="5">The sequence shown here is derived from an EMBL/GenBank/DDBJ whole genome shotgun (WGS) entry which is preliminary data.</text>
</comment>
<evidence type="ECO:0000259" key="4">
    <source>
        <dbReference type="Pfam" id="PF13336"/>
    </source>
</evidence>
<gene>
    <name evidence="5" type="ORF">ACJDU8_11025</name>
</gene>
<evidence type="ECO:0000313" key="5">
    <source>
        <dbReference type="EMBL" id="MFL0196094.1"/>
    </source>
</evidence>
<dbReference type="InterPro" id="IPR026888">
    <property type="entry name" value="AcetylCoA_hyd_C"/>
</dbReference>
<dbReference type="PANTHER" id="PTHR21432">
    <property type="entry name" value="ACETYL-COA HYDROLASE-RELATED"/>
    <property type="match status" value="1"/>
</dbReference>
<comment type="similarity">
    <text evidence="1">Belongs to the acetyl-CoA hydrolase/transferase family.</text>
</comment>
<dbReference type="Pfam" id="PF02550">
    <property type="entry name" value="AcetylCoA_hydro"/>
    <property type="match status" value="1"/>
</dbReference>
<dbReference type="RefSeq" id="WP_406792209.1">
    <property type="nucleotide sequence ID" value="NZ_JBJHZX010000014.1"/>
</dbReference>
<dbReference type="InterPro" id="IPR003702">
    <property type="entry name" value="ActCoA_hydro_N"/>
</dbReference>
<keyword evidence="6" id="KW-1185">Reference proteome</keyword>
<dbReference type="InterPro" id="IPR037171">
    <property type="entry name" value="NagB/RpiA_transferase-like"/>
</dbReference>
<evidence type="ECO:0000259" key="3">
    <source>
        <dbReference type="Pfam" id="PF02550"/>
    </source>
</evidence>
<feature type="domain" description="Acetyl-CoA hydrolase/transferase N-terminal" evidence="3">
    <location>
        <begin position="8"/>
        <end position="188"/>
    </location>
</feature>